<dbReference type="EMBL" id="BKCJ010101535">
    <property type="protein sequence ID" value="GEX32132.1"/>
    <property type="molecule type" value="Genomic_DNA"/>
</dbReference>
<comment type="caution">
    <text evidence="2">The sequence shown here is derived from an EMBL/GenBank/DDBJ whole genome shotgun (WGS) entry which is preliminary data.</text>
</comment>
<gene>
    <name evidence="2" type="ORF">Tci_304107</name>
</gene>
<evidence type="ECO:0000256" key="1">
    <source>
        <dbReference type="SAM" id="MobiDB-lite"/>
    </source>
</evidence>
<reference evidence="2" key="1">
    <citation type="journal article" date="2019" name="Sci. Rep.">
        <title>Draft genome of Tanacetum cinerariifolium, the natural source of mosquito coil.</title>
        <authorList>
            <person name="Yamashiro T."/>
            <person name="Shiraishi A."/>
            <person name="Satake H."/>
            <person name="Nakayama K."/>
        </authorList>
    </citation>
    <scope>NUCLEOTIDE SEQUENCE</scope>
</reference>
<proteinExistence type="predicted"/>
<sequence>MHLLLTIKEKIVFMGREEFLNIPLRILTLVEDLFACDAYPWGEYTWNYFYQKTLNVVPKHVEMHMKLKKQSGKKMATYNLNGFVWALKLFHSIVCKMALAGFKLKPRQNVDEAPIVNEESVEIDDKSSGIDVHDPVATSESNKLLDDVDSLFKKVIDVRPDHVGRTLRPPPFDDSQKPNDSKGDENNCYYQESQLGSLQHLLNALEPELPPDVSFLQPNNVDEPHFDTIVKDNAEMEDNMDVDNEDGKYCLDNMSIGFEKDTSNEEIKVNLDQFIVDLMYTENMYVAIESHSSELYQIMNMSEEKLVKINDRASLKTSFRVVRRKKKPVVALQSPYE</sequence>
<accession>A0A699H2N0</accession>
<feature type="compositionally biased region" description="Basic and acidic residues" evidence="1">
    <location>
        <begin position="174"/>
        <end position="185"/>
    </location>
</feature>
<name>A0A699H2N0_TANCI</name>
<protein>
    <submittedName>
        <fullName evidence="2">Phospholipase-like protein</fullName>
    </submittedName>
</protein>
<feature type="region of interest" description="Disordered" evidence="1">
    <location>
        <begin position="162"/>
        <end position="188"/>
    </location>
</feature>
<dbReference type="AlphaFoldDB" id="A0A699H2N0"/>
<evidence type="ECO:0000313" key="2">
    <source>
        <dbReference type="EMBL" id="GEX32132.1"/>
    </source>
</evidence>
<organism evidence="2">
    <name type="scientific">Tanacetum cinerariifolium</name>
    <name type="common">Dalmatian daisy</name>
    <name type="synonym">Chrysanthemum cinerariifolium</name>
    <dbReference type="NCBI Taxonomy" id="118510"/>
    <lineage>
        <taxon>Eukaryota</taxon>
        <taxon>Viridiplantae</taxon>
        <taxon>Streptophyta</taxon>
        <taxon>Embryophyta</taxon>
        <taxon>Tracheophyta</taxon>
        <taxon>Spermatophyta</taxon>
        <taxon>Magnoliopsida</taxon>
        <taxon>eudicotyledons</taxon>
        <taxon>Gunneridae</taxon>
        <taxon>Pentapetalae</taxon>
        <taxon>asterids</taxon>
        <taxon>campanulids</taxon>
        <taxon>Asterales</taxon>
        <taxon>Asteraceae</taxon>
        <taxon>Asteroideae</taxon>
        <taxon>Anthemideae</taxon>
        <taxon>Anthemidinae</taxon>
        <taxon>Tanacetum</taxon>
    </lineage>
</organism>